<proteinExistence type="predicted"/>
<evidence type="ECO:0000256" key="1">
    <source>
        <dbReference type="SAM" id="MobiDB-lite"/>
    </source>
</evidence>
<evidence type="ECO:0000313" key="3">
    <source>
        <dbReference type="Proteomes" id="UP001429354"/>
    </source>
</evidence>
<comment type="caution">
    <text evidence="2">The sequence shown here is derived from an EMBL/GenBank/DDBJ whole genome shotgun (WGS) entry which is preliminary data.</text>
</comment>
<evidence type="ECO:0000313" key="2">
    <source>
        <dbReference type="EMBL" id="NDK39980.1"/>
    </source>
</evidence>
<dbReference type="RefSeq" id="WP_162350637.1">
    <property type="nucleotide sequence ID" value="NZ_QOVG01000010.1"/>
</dbReference>
<feature type="compositionally biased region" description="Low complexity" evidence="1">
    <location>
        <begin position="295"/>
        <end position="310"/>
    </location>
</feature>
<feature type="region of interest" description="Disordered" evidence="1">
    <location>
        <begin position="278"/>
        <end position="310"/>
    </location>
</feature>
<gene>
    <name evidence="2" type="ORF">DT603_14145</name>
</gene>
<name>A0ABX0AEE3_9GAMM</name>
<dbReference type="SUPFAM" id="SSF55961">
    <property type="entry name" value="Bet v1-like"/>
    <property type="match status" value="1"/>
</dbReference>
<dbReference type="Proteomes" id="UP001429354">
    <property type="component" value="Unassembled WGS sequence"/>
</dbReference>
<sequence length="390" mass="42200">MTRLIEFVIALALVLALFLVVGLVLPSKRHLEESTETNRRMTIVFDTVNNVRRLKDWNPLIPGKAGELTYSGGGEGHTGVGARVDFTSSDDRWGKGHWEITESVAPGTAGGTGKVGYAIEDQTPGSNKKTLITLSPTGKNGRNVQITQTYDVDYGWNLFGRFNGMYVSRHVGDNIDSGLFKLTNMLATVPNFDYRIEGSKLTGLKLVELPAEDLLVVDAGNIERSNDAIKTSIKANQEWIKRVMESNGLEAAGPVRIITTDFGSEKYAFDVAQPVRKRSGASPAKPAEGDKAKPEAAPAPTVAPVASTGPLKVSVSGTPVEYVHVEPRKAASGSYVGYMAELDGVRNALRAWAMTNGYEVADRPYESWKGGVDQSFTADGAFDIYWAVKP</sequence>
<dbReference type="InterPro" id="IPR023393">
    <property type="entry name" value="START-like_dom_sf"/>
</dbReference>
<dbReference type="Gene3D" id="3.30.530.20">
    <property type="match status" value="1"/>
</dbReference>
<accession>A0ABX0AEE3</accession>
<reference evidence="2 3" key="1">
    <citation type="submission" date="2018-07" db="EMBL/GenBank/DDBJ databases">
        <title>Whole genome Sequencing of Pseudoxanthomonas gei KCTC 32298 (T).</title>
        <authorList>
            <person name="Kumar S."/>
            <person name="Bansal K."/>
            <person name="Kaur A."/>
            <person name="Patil P."/>
            <person name="Sharma S."/>
            <person name="Patil P.B."/>
        </authorList>
    </citation>
    <scope>NUCLEOTIDE SEQUENCE [LARGE SCALE GENOMIC DNA]</scope>
    <source>
        <strain evidence="2 3">KCTC 32298</strain>
    </source>
</reference>
<protein>
    <submittedName>
        <fullName evidence="2">Polyketide cyclase</fullName>
    </submittedName>
</protein>
<dbReference type="EMBL" id="QOVG01000010">
    <property type="protein sequence ID" value="NDK39980.1"/>
    <property type="molecule type" value="Genomic_DNA"/>
</dbReference>
<organism evidence="2 3">
    <name type="scientific">Pseudoxanthomonas gei</name>
    <dbReference type="NCBI Taxonomy" id="1383030"/>
    <lineage>
        <taxon>Bacteria</taxon>
        <taxon>Pseudomonadati</taxon>
        <taxon>Pseudomonadota</taxon>
        <taxon>Gammaproteobacteria</taxon>
        <taxon>Lysobacterales</taxon>
        <taxon>Lysobacteraceae</taxon>
        <taxon>Pseudoxanthomonas</taxon>
    </lineage>
</organism>
<keyword evidence="3" id="KW-1185">Reference proteome</keyword>
<dbReference type="InterPro" id="IPR011256">
    <property type="entry name" value="Reg_factor_effector_dom_sf"/>
</dbReference>
<dbReference type="Gene3D" id="3.20.80.10">
    <property type="entry name" value="Regulatory factor, effector binding domain"/>
    <property type="match status" value="1"/>
</dbReference>